<reference evidence="1" key="1">
    <citation type="submission" date="2015-11" db="EMBL/GenBank/DDBJ databases">
        <title>De novo transcriptome assembly of four potential Pierce s Disease insect vectors from Arizona vineyards.</title>
        <authorList>
            <person name="Tassone E.E."/>
        </authorList>
    </citation>
    <scope>NUCLEOTIDE SEQUENCE</scope>
</reference>
<feature type="non-terminal residue" evidence="1">
    <location>
        <position position="1"/>
    </location>
</feature>
<gene>
    <name evidence="1" type="ORF">g.8946</name>
</gene>
<name>A0A1B6IAM3_9HEMI</name>
<dbReference type="EMBL" id="GECU01023796">
    <property type="protein sequence ID" value="JAS83910.1"/>
    <property type="molecule type" value="Transcribed_RNA"/>
</dbReference>
<evidence type="ECO:0000313" key="1">
    <source>
        <dbReference type="EMBL" id="JAS83910.1"/>
    </source>
</evidence>
<protein>
    <submittedName>
        <fullName evidence="1">Uncharacterized protein</fullName>
    </submittedName>
</protein>
<organism evidence="1">
    <name type="scientific">Homalodisca liturata</name>
    <dbReference type="NCBI Taxonomy" id="320908"/>
    <lineage>
        <taxon>Eukaryota</taxon>
        <taxon>Metazoa</taxon>
        <taxon>Ecdysozoa</taxon>
        <taxon>Arthropoda</taxon>
        <taxon>Hexapoda</taxon>
        <taxon>Insecta</taxon>
        <taxon>Pterygota</taxon>
        <taxon>Neoptera</taxon>
        <taxon>Paraneoptera</taxon>
        <taxon>Hemiptera</taxon>
        <taxon>Auchenorrhyncha</taxon>
        <taxon>Membracoidea</taxon>
        <taxon>Cicadellidae</taxon>
        <taxon>Cicadellinae</taxon>
        <taxon>Proconiini</taxon>
        <taxon>Homalodisca</taxon>
    </lineage>
</organism>
<accession>A0A1B6IAM3</accession>
<sequence length="110" mass="12826">DVPRPIPSEGIGLGTSFSTFNTEGPPNEWMRIAFMVEFIFFRGLLRELNPRVELVNVFNKHSEQVTLFNITPDIKIFRCINQIKDVLQHKTSNYNIKVWLNKHIGYSFVD</sequence>
<dbReference type="AlphaFoldDB" id="A0A1B6IAM3"/>
<proteinExistence type="predicted"/>
<feature type="non-terminal residue" evidence="1">
    <location>
        <position position="110"/>
    </location>
</feature>